<accession>A0ABW3S582</accession>
<protein>
    <submittedName>
        <fullName evidence="2">Uncharacterized protein</fullName>
    </submittedName>
</protein>
<gene>
    <name evidence="2" type="ORF">ACFQ3W_24075</name>
</gene>
<sequence length="46" mass="4642">MKHSKSFAKVAAAALVLSLAVTAGAVPPLRPAATVAADKTKQEPVE</sequence>
<dbReference type="RefSeq" id="WP_379321777.1">
    <property type="nucleotide sequence ID" value="NZ_JBHTLM010000029.1"/>
</dbReference>
<evidence type="ECO:0000256" key="1">
    <source>
        <dbReference type="SAM" id="SignalP"/>
    </source>
</evidence>
<evidence type="ECO:0000313" key="3">
    <source>
        <dbReference type="Proteomes" id="UP001597262"/>
    </source>
</evidence>
<dbReference type="EMBL" id="JBHTLM010000029">
    <property type="protein sequence ID" value="MFD1179352.1"/>
    <property type="molecule type" value="Genomic_DNA"/>
</dbReference>
<dbReference type="Proteomes" id="UP001597262">
    <property type="component" value="Unassembled WGS sequence"/>
</dbReference>
<proteinExistence type="predicted"/>
<keyword evidence="1" id="KW-0732">Signal</keyword>
<keyword evidence="3" id="KW-1185">Reference proteome</keyword>
<reference evidence="3" key="1">
    <citation type="journal article" date="2019" name="Int. J. Syst. Evol. Microbiol.">
        <title>The Global Catalogue of Microorganisms (GCM) 10K type strain sequencing project: providing services to taxonomists for standard genome sequencing and annotation.</title>
        <authorList>
            <consortium name="The Broad Institute Genomics Platform"/>
            <consortium name="The Broad Institute Genome Sequencing Center for Infectious Disease"/>
            <person name="Wu L."/>
            <person name="Ma J."/>
        </authorList>
    </citation>
    <scope>NUCLEOTIDE SEQUENCE [LARGE SCALE GENOMIC DNA]</scope>
    <source>
        <strain evidence="3">CCUG 59189</strain>
    </source>
</reference>
<organism evidence="2 3">
    <name type="scientific">Paenibacillus puldeungensis</name>
    <dbReference type="NCBI Taxonomy" id="696536"/>
    <lineage>
        <taxon>Bacteria</taxon>
        <taxon>Bacillati</taxon>
        <taxon>Bacillota</taxon>
        <taxon>Bacilli</taxon>
        <taxon>Bacillales</taxon>
        <taxon>Paenibacillaceae</taxon>
        <taxon>Paenibacillus</taxon>
    </lineage>
</organism>
<feature type="signal peptide" evidence="1">
    <location>
        <begin position="1"/>
        <end position="25"/>
    </location>
</feature>
<name>A0ABW3S582_9BACL</name>
<feature type="chain" id="PRO_5047344250" evidence="1">
    <location>
        <begin position="26"/>
        <end position="46"/>
    </location>
</feature>
<comment type="caution">
    <text evidence="2">The sequence shown here is derived from an EMBL/GenBank/DDBJ whole genome shotgun (WGS) entry which is preliminary data.</text>
</comment>
<evidence type="ECO:0000313" key="2">
    <source>
        <dbReference type="EMBL" id="MFD1179352.1"/>
    </source>
</evidence>